<accession>A0A939NLQ8</accession>
<evidence type="ECO:0000313" key="1">
    <source>
        <dbReference type="EMBL" id="MBO2006755.1"/>
    </source>
</evidence>
<dbReference type="AlphaFoldDB" id="A0A939NLQ8"/>
<organism evidence="1">
    <name type="scientific">Serratia marcescens</name>
    <dbReference type="NCBI Taxonomy" id="615"/>
    <lineage>
        <taxon>Bacteria</taxon>
        <taxon>Pseudomonadati</taxon>
        <taxon>Pseudomonadota</taxon>
        <taxon>Gammaproteobacteria</taxon>
        <taxon>Enterobacterales</taxon>
        <taxon>Yersiniaceae</taxon>
        <taxon>Serratia</taxon>
    </lineage>
</organism>
<comment type="caution">
    <text evidence="1">The sequence shown here is derived from an EMBL/GenBank/DDBJ whole genome shotgun (WGS) entry which is preliminary data.</text>
</comment>
<gene>
    <name evidence="1" type="ORF">J4732_07815</name>
</gene>
<sequence length="107" mass="12466">MIQVIMRTIKLFLIERSIKIAYILLPLVKNLYYLVVELADFCEVINESDQKSVAVSGSPRSRRRFIHRRNGIIQALLYGDGRRLHSPVFQRPTRPEYGAARFSQFRG</sequence>
<proteinExistence type="predicted"/>
<protein>
    <submittedName>
        <fullName evidence="1">Uncharacterized protein</fullName>
    </submittedName>
</protein>
<reference evidence="1" key="1">
    <citation type="submission" date="2021-03" db="EMBL/GenBank/DDBJ databases">
        <title>Molecular epidemiology and mechanisms of colistin and carbapenem resistance in Enterobacteriaceae from clinical isolates, the environment and porcine samples in Pretoria, South Africa.</title>
        <authorList>
            <person name="Bogoshi D."/>
            <person name="Mbelle N.M."/>
            <person name="Naidoo V."/>
            <person name="Osei Sekyere J."/>
        </authorList>
    </citation>
    <scope>NUCLEOTIDE SEQUENCE</scope>
    <source>
        <strain evidence="1">C080</strain>
    </source>
</reference>
<name>A0A939NLQ8_SERMA</name>
<dbReference type="EMBL" id="JAGETR010000043">
    <property type="protein sequence ID" value="MBO2006755.1"/>
    <property type="molecule type" value="Genomic_DNA"/>
</dbReference>